<protein>
    <submittedName>
        <fullName evidence="1">Uncharacterized protein</fullName>
    </submittedName>
</protein>
<accession>A0ACB7SVL8</accession>
<gene>
    <name evidence="1" type="ORF">HPB50_025838</name>
</gene>
<comment type="caution">
    <text evidence="1">The sequence shown here is derived from an EMBL/GenBank/DDBJ whole genome shotgun (WGS) entry which is preliminary data.</text>
</comment>
<evidence type="ECO:0000313" key="1">
    <source>
        <dbReference type="EMBL" id="KAH6937192.1"/>
    </source>
</evidence>
<name>A0ACB7SVL8_HYAAI</name>
<reference evidence="1" key="1">
    <citation type="submission" date="2020-05" db="EMBL/GenBank/DDBJ databases">
        <title>Large-scale comparative analyses of tick genomes elucidate their genetic diversity and vector capacities.</title>
        <authorList>
            <person name="Jia N."/>
            <person name="Wang J."/>
            <person name="Shi W."/>
            <person name="Du L."/>
            <person name="Sun Y."/>
            <person name="Zhan W."/>
            <person name="Jiang J."/>
            <person name="Wang Q."/>
            <person name="Zhang B."/>
            <person name="Ji P."/>
            <person name="Sakyi L.B."/>
            <person name="Cui X."/>
            <person name="Yuan T."/>
            <person name="Jiang B."/>
            <person name="Yang W."/>
            <person name="Lam T.T.-Y."/>
            <person name="Chang Q."/>
            <person name="Ding S."/>
            <person name="Wang X."/>
            <person name="Zhu J."/>
            <person name="Ruan X."/>
            <person name="Zhao L."/>
            <person name="Wei J."/>
            <person name="Que T."/>
            <person name="Du C."/>
            <person name="Cheng J."/>
            <person name="Dai P."/>
            <person name="Han X."/>
            <person name="Huang E."/>
            <person name="Gao Y."/>
            <person name="Liu J."/>
            <person name="Shao H."/>
            <person name="Ye R."/>
            <person name="Li L."/>
            <person name="Wei W."/>
            <person name="Wang X."/>
            <person name="Wang C."/>
            <person name="Yang T."/>
            <person name="Huo Q."/>
            <person name="Li W."/>
            <person name="Guo W."/>
            <person name="Chen H."/>
            <person name="Zhou L."/>
            <person name="Ni X."/>
            <person name="Tian J."/>
            <person name="Zhou Y."/>
            <person name="Sheng Y."/>
            <person name="Liu T."/>
            <person name="Pan Y."/>
            <person name="Xia L."/>
            <person name="Li J."/>
            <person name="Zhao F."/>
            <person name="Cao W."/>
        </authorList>
    </citation>
    <scope>NUCLEOTIDE SEQUENCE</scope>
    <source>
        <strain evidence="1">Hyas-2018</strain>
    </source>
</reference>
<evidence type="ECO:0000313" key="2">
    <source>
        <dbReference type="Proteomes" id="UP000821845"/>
    </source>
</evidence>
<keyword evidence="2" id="KW-1185">Reference proteome</keyword>
<proteinExistence type="predicted"/>
<dbReference type="Proteomes" id="UP000821845">
    <property type="component" value="Chromosome 3"/>
</dbReference>
<dbReference type="EMBL" id="CM023483">
    <property type="protein sequence ID" value="KAH6937192.1"/>
    <property type="molecule type" value="Genomic_DNA"/>
</dbReference>
<sequence length="387" mass="43664">MATTANKQGLSKTEFSDTNQCRQDTPSEDAYRFGIGEDERWEPGACDRIQVQCFIAVLASGKEESVIVAHTLASSVANSISALIFGERYNLGDPKGRYVERMLSKLLRVAHFLSITDFLPALRFVIARLPSTKTYAMKSVLQELRQFIRNEVREREEAMEEDLEKDFIGGYLKKIKEYEGKDSPFTINFYSASTNTVRSAILWNLYIAASDPDGQQARIQREIDTAIGSKEAPAWEDRRRTPLTMACILEALRWRTTSPLGLQRAAGRDTVIGGYHVPAGTMVIANLWNLHNDPAYWPEPSRYDPTRFLNKDGTEVNYKPASFLPFGAGRRQCPGKNLALMEIFLYVATTLQRFRVFPEEGKTITLDTAPALLSVANDSQKLRFIPR</sequence>
<organism evidence="1 2">
    <name type="scientific">Hyalomma asiaticum</name>
    <name type="common">Tick</name>
    <dbReference type="NCBI Taxonomy" id="266040"/>
    <lineage>
        <taxon>Eukaryota</taxon>
        <taxon>Metazoa</taxon>
        <taxon>Ecdysozoa</taxon>
        <taxon>Arthropoda</taxon>
        <taxon>Chelicerata</taxon>
        <taxon>Arachnida</taxon>
        <taxon>Acari</taxon>
        <taxon>Parasitiformes</taxon>
        <taxon>Ixodida</taxon>
        <taxon>Ixodoidea</taxon>
        <taxon>Ixodidae</taxon>
        <taxon>Hyalomminae</taxon>
        <taxon>Hyalomma</taxon>
    </lineage>
</organism>